<keyword evidence="1 2" id="KW-0238">DNA-binding</keyword>
<name>A0A1Z5KCF3_FISSO</name>
<keyword evidence="2" id="KW-0539">Nucleus</keyword>
<evidence type="ECO:0000313" key="6">
    <source>
        <dbReference type="Proteomes" id="UP000198406"/>
    </source>
</evidence>
<evidence type="ECO:0000313" key="5">
    <source>
        <dbReference type="EMBL" id="GAX23980.1"/>
    </source>
</evidence>
<dbReference type="InParanoid" id="A0A1Z5KCF3"/>
<dbReference type="InterPro" id="IPR009071">
    <property type="entry name" value="HMG_box_dom"/>
</dbReference>
<dbReference type="SMART" id="SM00398">
    <property type="entry name" value="HMG"/>
    <property type="match status" value="1"/>
</dbReference>
<evidence type="ECO:0000256" key="3">
    <source>
        <dbReference type="SAM" id="MobiDB-lite"/>
    </source>
</evidence>
<dbReference type="InterPro" id="IPR036910">
    <property type="entry name" value="HMG_box_dom_sf"/>
</dbReference>
<feature type="compositionally biased region" description="Basic residues" evidence="3">
    <location>
        <begin position="314"/>
        <end position="324"/>
    </location>
</feature>
<dbReference type="AlphaFoldDB" id="A0A1Z5KCF3"/>
<reference evidence="5 6" key="1">
    <citation type="journal article" date="2015" name="Plant Cell">
        <title>Oil accumulation by the oleaginous diatom Fistulifera solaris as revealed by the genome and transcriptome.</title>
        <authorList>
            <person name="Tanaka T."/>
            <person name="Maeda Y."/>
            <person name="Veluchamy A."/>
            <person name="Tanaka M."/>
            <person name="Abida H."/>
            <person name="Marechal E."/>
            <person name="Bowler C."/>
            <person name="Muto M."/>
            <person name="Sunaga Y."/>
            <person name="Tanaka M."/>
            <person name="Yoshino T."/>
            <person name="Taniguchi T."/>
            <person name="Fukuda Y."/>
            <person name="Nemoto M."/>
            <person name="Matsumoto M."/>
            <person name="Wong P.S."/>
            <person name="Aburatani S."/>
            <person name="Fujibuchi W."/>
        </authorList>
    </citation>
    <scope>NUCLEOTIDE SEQUENCE [LARGE SCALE GENOMIC DNA]</scope>
    <source>
        <strain evidence="5 6">JPCC DA0580</strain>
    </source>
</reference>
<feature type="compositionally biased region" description="Basic and acidic residues" evidence="3">
    <location>
        <begin position="1"/>
        <end position="10"/>
    </location>
</feature>
<dbReference type="SUPFAM" id="SSF47095">
    <property type="entry name" value="HMG-box"/>
    <property type="match status" value="1"/>
</dbReference>
<dbReference type="GO" id="GO:0003677">
    <property type="term" value="F:DNA binding"/>
    <property type="evidence" value="ECO:0007669"/>
    <property type="project" value="UniProtKB-UniRule"/>
</dbReference>
<evidence type="ECO:0000259" key="4">
    <source>
        <dbReference type="PROSITE" id="PS50118"/>
    </source>
</evidence>
<evidence type="ECO:0000256" key="2">
    <source>
        <dbReference type="PROSITE-ProRule" id="PRU00267"/>
    </source>
</evidence>
<dbReference type="InterPro" id="IPR050342">
    <property type="entry name" value="HMGB"/>
</dbReference>
<feature type="region of interest" description="Disordered" evidence="3">
    <location>
        <begin position="1"/>
        <end position="29"/>
    </location>
</feature>
<comment type="caution">
    <text evidence="5">The sequence shown here is derived from an EMBL/GenBank/DDBJ whole genome shotgun (WGS) entry which is preliminary data.</text>
</comment>
<dbReference type="PANTHER" id="PTHR48112">
    <property type="entry name" value="HIGH MOBILITY GROUP PROTEIN DSP1"/>
    <property type="match status" value="1"/>
</dbReference>
<dbReference type="GO" id="GO:0005634">
    <property type="term" value="C:nucleus"/>
    <property type="evidence" value="ECO:0007669"/>
    <property type="project" value="UniProtKB-UniRule"/>
</dbReference>
<accession>A0A1Z5KCF3</accession>
<dbReference type="Proteomes" id="UP000198406">
    <property type="component" value="Unassembled WGS sequence"/>
</dbReference>
<sequence>MNRPRQKQDDDSNATESFPQALHAERGSSQANKYDYFDASRRLPFAAPNAASYTGLSSYDSLLLSLAHSDPLARRFLSQQPFYSTRSSLPLFQNIPLQSLAAHNSNLLGNPFASVPALPSLYQQSAPVLIDPLLSFHPAPPVAPRLFELSYDLQAPLQNNTEHAHVETHVERNVEETTTANARNHRNLDESAKSMQSESIPKPKRPLSAYNFFFQAQRQQLIQAKGTNDDDRKRRRSGISLEDMAREISERWRNVDPDTLQYYEHLARADKERYLQEMEQYKQQHDSDLTRRRLDLESTVPEETMQQYMISQAKKPKKRKKDKK</sequence>
<dbReference type="OrthoDB" id="49152at2759"/>
<feature type="region of interest" description="Disordered" evidence="3">
    <location>
        <begin position="167"/>
        <end position="202"/>
    </location>
</feature>
<dbReference type="PROSITE" id="PS50118">
    <property type="entry name" value="HMG_BOX_2"/>
    <property type="match status" value="1"/>
</dbReference>
<evidence type="ECO:0000256" key="1">
    <source>
        <dbReference type="ARBA" id="ARBA00023125"/>
    </source>
</evidence>
<keyword evidence="6" id="KW-1185">Reference proteome</keyword>
<dbReference type="Gene3D" id="1.10.30.10">
    <property type="entry name" value="High mobility group box domain"/>
    <property type="match status" value="1"/>
</dbReference>
<proteinExistence type="predicted"/>
<feature type="compositionally biased region" description="Basic and acidic residues" evidence="3">
    <location>
        <begin position="282"/>
        <end position="296"/>
    </location>
</feature>
<dbReference type="Pfam" id="PF09011">
    <property type="entry name" value="HMG_box_2"/>
    <property type="match status" value="1"/>
</dbReference>
<dbReference type="PANTHER" id="PTHR48112:SF15">
    <property type="entry name" value="HMG BOX DOMAIN-CONTAINING PROTEIN"/>
    <property type="match status" value="1"/>
</dbReference>
<dbReference type="EMBL" id="BDSP01000205">
    <property type="protein sequence ID" value="GAX23980.1"/>
    <property type="molecule type" value="Genomic_DNA"/>
</dbReference>
<feature type="DNA-binding region" description="HMG box" evidence="2">
    <location>
        <begin position="203"/>
        <end position="282"/>
    </location>
</feature>
<feature type="region of interest" description="Disordered" evidence="3">
    <location>
        <begin position="282"/>
        <end position="324"/>
    </location>
</feature>
<gene>
    <name evidence="5" type="ORF">FisN_26Lh039</name>
</gene>
<feature type="domain" description="HMG box" evidence="4">
    <location>
        <begin position="203"/>
        <end position="282"/>
    </location>
</feature>
<organism evidence="5 6">
    <name type="scientific">Fistulifera solaris</name>
    <name type="common">Oleaginous diatom</name>
    <dbReference type="NCBI Taxonomy" id="1519565"/>
    <lineage>
        <taxon>Eukaryota</taxon>
        <taxon>Sar</taxon>
        <taxon>Stramenopiles</taxon>
        <taxon>Ochrophyta</taxon>
        <taxon>Bacillariophyta</taxon>
        <taxon>Bacillariophyceae</taxon>
        <taxon>Bacillariophycidae</taxon>
        <taxon>Naviculales</taxon>
        <taxon>Naviculaceae</taxon>
        <taxon>Fistulifera</taxon>
    </lineage>
</organism>
<protein>
    <recommendedName>
        <fullName evidence="4">HMG box domain-containing protein</fullName>
    </recommendedName>
</protein>